<dbReference type="Ensembl" id="ENSUMAT00000020011.1">
    <property type="protein sequence ID" value="ENSUMAP00000016932.1"/>
    <property type="gene ID" value="ENSUMAG00000012427.1"/>
</dbReference>
<keyword evidence="3" id="KW-0802">TPR repeat</keyword>
<dbReference type="PANTHER" id="PTHR10271">
    <property type="entry name" value="INTERFERON-INDUCED PROTEIN WITH TETRATRICOPEPTIDE REPEATS"/>
    <property type="match status" value="1"/>
</dbReference>
<evidence type="ECO:0000256" key="7">
    <source>
        <dbReference type="SAM" id="MobiDB-lite"/>
    </source>
</evidence>
<dbReference type="PANTHER" id="PTHR10271:SF4">
    <property type="entry name" value="INTERFERON-INDUCED PROTEIN WITH TETRATRICOPEPTIDE REPEATS 2"/>
    <property type="match status" value="1"/>
</dbReference>
<keyword evidence="2" id="KW-0677">Repeat</keyword>
<dbReference type="GeneTree" id="ENSGT00950000182946"/>
<evidence type="ECO:0000256" key="5">
    <source>
        <dbReference type="ARBA" id="ARBA00023118"/>
    </source>
</evidence>
<dbReference type="FunFam" id="1.25.40.10:FF:000032">
    <property type="entry name" value="Interferon-induced protein with tetratricopeptide repeats 5"/>
    <property type="match status" value="1"/>
</dbReference>
<feature type="region of interest" description="Disordered" evidence="7">
    <location>
        <begin position="428"/>
        <end position="463"/>
    </location>
</feature>
<dbReference type="Gene3D" id="1.25.40.10">
    <property type="entry name" value="Tetratricopeptide repeat domain"/>
    <property type="match status" value="3"/>
</dbReference>
<evidence type="ECO:0000256" key="6">
    <source>
        <dbReference type="ARBA" id="ARBA00038336"/>
    </source>
</evidence>
<protein>
    <recommendedName>
        <fullName evidence="9">Interferon induced protein with tetratricopeptide repeats 2</fullName>
    </recommendedName>
</protein>
<dbReference type="OMA" id="YAWVYCH"/>
<dbReference type="GO" id="GO:0051607">
    <property type="term" value="P:defense response to virus"/>
    <property type="evidence" value="ECO:0007669"/>
    <property type="project" value="UniProtKB-KW"/>
</dbReference>
<evidence type="ECO:0008006" key="9">
    <source>
        <dbReference type="Google" id="ProtNLM"/>
    </source>
</evidence>
<evidence type="ECO:0000256" key="4">
    <source>
        <dbReference type="ARBA" id="ARBA00022859"/>
    </source>
</evidence>
<proteinExistence type="inferred from homology"/>
<evidence type="ECO:0000256" key="2">
    <source>
        <dbReference type="ARBA" id="ARBA00022737"/>
    </source>
</evidence>
<keyword evidence="1" id="KW-0399">Innate immunity</keyword>
<evidence type="ECO:0000256" key="3">
    <source>
        <dbReference type="ARBA" id="ARBA00022803"/>
    </source>
</evidence>
<dbReference type="GO" id="GO:0005829">
    <property type="term" value="C:cytosol"/>
    <property type="evidence" value="ECO:0007669"/>
    <property type="project" value="TreeGrafter"/>
</dbReference>
<accession>A0A452U875</accession>
<dbReference type="GO" id="GO:0045087">
    <property type="term" value="P:innate immune response"/>
    <property type="evidence" value="ECO:0007669"/>
    <property type="project" value="UniProtKB-KW"/>
</dbReference>
<dbReference type="AlphaFoldDB" id="A0A452U875"/>
<evidence type="ECO:0000313" key="8">
    <source>
        <dbReference type="Ensembl" id="ENSUMAP00000016932"/>
    </source>
</evidence>
<reference evidence="8" key="1">
    <citation type="submission" date="2019-03" db="UniProtKB">
        <authorList>
            <consortium name="Ensembl"/>
        </authorList>
    </citation>
    <scope>IDENTIFICATION</scope>
</reference>
<dbReference type="InterPro" id="IPR011990">
    <property type="entry name" value="TPR-like_helical_dom_sf"/>
</dbReference>
<keyword evidence="5" id="KW-0051">Antiviral defense</keyword>
<organism evidence="8">
    <name type="scientific">Ursus maritimus</name>
    <name type="common">Polar bear</name>
    <name type="synonym">Thalarctos maritimus</name>
    <dbReference type="NCBI Taxonomy" id="29073"/>
    <lineage>
        <taxon>Eukaryota</taxon>
        <taxon>Metazoa</taxon>
        <taxon>Chordata</taxon>
        <taxon>Craniata</taxon>
        <taxon>Vertebrata</taxon>
        <taxon>Euteleostomi</taxon>
        <taxon>Mammalia</taxon>
        <taxon>Eutheria</taxon>
        <taxon>Laurasiatheria</taxon>
        <taxon>Carnivora</taxon>
        <taxon>Caniformia</taxon>
        <taxon>Ursidae</taxon>
        <taxon>Ursus</taxon>
    </lineage>
</organism>
<comment type="similarity">
    <text evidence="6">Belongs to the IFIT family.</text>
</comment>
<name>A0A452U875_URSMA</name>
<dbReference type="SUPFAM" id="SSF48452">
    <property type="entry name" value="TPR-like"/>
    <property type="match status" value="2"/>
</dbReference>
<evidence type="ECO:0000256" key="1">
    <source>
        <dbReference type="ARBA" id="ARBA00022588"/>
    </source>
</evidence>
<keyword evidence="4" id="KW-0391">Immunity</keyword>
<sequence>LTVPSDEDPLIEIIKHSLGNNLLQLKCHFTWNLYDEERSLDDLENRVRDRVQFLNKEFKAIMYNLFAYVKHLRGQDKAALECLRQAEEFNLLVTWGNYAWVYCHTGRRPEAQARLDKVGHLCKNFASAYRIECPEMDCEKGRALLKWGQKYYEQAKECFEKALQKKPTSPEFSLGLAITLYRLGDKAGIQLSPDNQYIHHALLALTLRKAQKQAEGDKLVEEALKKTPCPTDGLCSAAKYYRNKLSTRLSNYLKRVLESVPNNVYQHLQIGRCYRAKIRQIQRSRRCTTKGNEEELQEMTRHMVGPFKRAVELNMNPPHACSDLACLYAITGQYDEVGYYFQKEFRKDLPPAERQELHLCYRNFQEYQRLHDDTAIHHCLQGLNINGTMTEKEKLIVNLRKIAHKRLSENASDAVGWQLSRFIRELNRKGQPWGSPPAEAEGQADSLLNGEPNTGIDPRTLRS</sequence>
<dbReference type="FunFam" id="1.25.40.10:FF:000036">
    <property type="entry name" value="interferon-induced protein with tetratricopeptide repeats 5"/>
    <property type="match status" value="1"/>
</dbReference>